<keyword evidence="4" id="KW-0833">Ubl conjugation pathway</keyword>
<dbReference type="GO" id="GO:0071108">
    <property type="term" value="P:protein K48-linked deubiquitination"/>
    <property type="evidence" value="ECO:0007669"/>
    <property type="project" value="TreeGrafter"/>
</dbReference>
<dbReference type="STRING" id="578461.R0KME3"/>
<dbReference type="SUPFAM" id="SSF54001">
    <property type="entry name" value="Cysteine proteinases"/>
    <property type="match status" value="1"/>
</dbReference>
<evidence type="ECO:0000256" key="3">
    <source>
        <dbReference type="ARBA" id="ARBA00022670"/>
    </source>
</evidence>
<dbReference type="CDD" id="cd22749">
    <property type="entry name" value="Otubain_C65"/>
    <property type="match status" value="1"/>
</dbReference>
<dbReference type="Pfam" id="PF10275">
    <property type="entry name" value="Peptidase_C65"/>
    <property type="match status" value="1"/>
</dbReference>
<protein>
    <recommendedName>
        <fullName evidence="2">ubiquitinyl hydrolase 1</fullName>
        <ecNumber evidence="2">3.4.19.12</ecNumber>
    </recommendedName>
</protein>
<dbReference type="VEuPathDB" id="MicrosporidiaDB:NBO_770g0002"/>
<evidence type="ECO:0000256" key="4">
    <source>
        <dbReference type="ARBA" id="ARBA00022786"/>
    </source>
</evidence>
<evidence type="ECO:0000256" key="1">
    <source>
        <dbReference type="ARBA" id="ARBA00000707"/>
    </source>
</evidence>
<comment type="catalytic activity">
    <reaction evidence="1">
        <text>Thiol-dependent hydrolysis of ester, thioester, amide, peptide and isopeptide bonds formed by the C-terminal Gly of ubiquitin (a 76-residue protein attached to proteins as an intracellular targeting signal).</text>
        <dbReference type="EC" id="3.4.19.12"/>
    </reaction>
</comment>
<dbReference type="InterPro" id="IPR042467">
    <property type="entry name" value="Peptidase_C65_otubain_sub2"/>
</dbReference>
<dbReference type="HOGENOM" id="CLU_101433_0_0_1"/>
<dbReference type="InterPro" id="IPR038765">
    <property type="entry name" value="Papain-like_cys_pep_sf"/>
</dbReference>
<dbReference type="GO" id="GO:0005634">
    <property type="term" value="C:nucleus"/>
    <property type="evidence" value="ECO:0007669"/>
    <property type="project" value="TreeGrafter"/>
</dbReference>
<proteinExistence type="predicted"/>
<sequence length="215" mass="25444">MENKKEEQTYVSEKKKIVENRSYIDSKFKSRLDHTGIKYFREIARDGNCMYLAIGVQIVDKLQTNPEFKEKFNKTLEDLIEKFKSLNLEEFTYSDYMNTLKENMDVEIQKIDKYSWYEIVGLLRLITSTELRINKEMYLPYIPDITIEQYCKSQVDPFFVEAGYLEIGALVNILPIQIEVIDITEQTSNYSRMYGNEGEVISILHTPNHFEAVYY</sequence>
<accession>R0KME3</accession>
<feature type="domain" description="OTU" evidence="7">
    <location>
        <begin position="38"/>
        <end position="215"/>
    </location>
</feature>
<keyword evidence="5" id="KW-0378">Hydrolase</keyword>
<dbReference type="PROSITE" id="PS50802">
    <property type="entry name" value="OTU"/>
    <property type="match status" value="1"/>
</dbReference>
<reference evidence="8 9" key="1">
    <citation type="journal article" date="2013" name="BMC Genomics">
        <title>Comparative genomics of parasitic silkworm microsporidia reveal an association between genome expansion and host adaptation.</title>
        <authorList>
            <person name="Pan G."/>
            <person name="Xu J."/>
            <person name="Li T."/>
            <person name="Xia Q."/>
            <person name="Liu S.L."/>
            <person name="Zhang G."/>
            <person name="Li S."/>
            <person name="Li C."/>
            <person name="Liu H."/>
            <person name="Yang L."/>
            <person name="Liu T."/>
            <person name="Zhang X."/>
            <person name="Wu Z."/>
            <person name="Fan W."/>
            <person name="Dang X."/>
            <person name="Xiang H."/>
            <person name="Tao M."/>
            <person name="Li Y."/>
            <person name="Hu J."/>
            <person name="Li Z."/>
            <person name="Lin L."/>
            <person name="Luo J."/>
            <person name="Geng L."/>
            <person name="Wang L."/>
            <person name="Long M."/>
            <person name="Wan Y."/>
            <person name="He N."/>
            <person name="Zhang Z."/>
            <person name="Lu C."/>
            <person name="Keeling P.J."/>
            <person name="Wang J."/>
            <person name="Xiang Z."/>
            <person name="Zhou Z."/>
        </authorList>
    </citation>
    <scope>NUCLEOTIDE SEQUENCE [LARGE SCALE GENOMIC DNA]</scope>
    <source>
        <strain evidence="9">CQ1 / CVCC 102059</strain>
    </source>
</reference>
<evidence type="ECO:0000256" key="5">
    <source>
        <dbReference type="ARBA" id="ARBA00022801"/>
    </source>
</evidence>
<dbReference type="Gene3D" id="1.20.1300.20">
    <property type="entry name" value="Peptidase C65 Otubain, subdomain 2"/>
    <property type="match status" value="1"/>
</dbReference>
<dbReference type="Proteomes" id="UP000016927">
    <property type="component" value="Unassembled WGS sequence"/>
</dbReference>
<evidence type="ECO:0000256" key="2">
    <source>
        <dbReference type="ARBA" id="ARBA00012759"/>
    </source>
</evidence>
<dbReference type="GO" id="GO:0004843">
    <property type="term" value="F:cysteine-type deubiquitinase activity"/>
    <property type="evidence" value="ECO:0007669"/>
    <property type="project" value="UniProtKB-EC"/>
</dbReference>
<dbReference type="PANTHER" id="PTHR12931:SF15">
    <property type="entry name" value="UBIQUITIN THIOESTERASE OTUBAIN-LIKE"/>
    <property type="match status" value="1"/>
</dbReference>
<dbReference type="InterPro" id="IPR019400">
    <property type="entry name" value="Peptidase_C65_otubain"/>
</dbReference>
<dbReference type="GO" id="GO:0006508">
    <property type="term" value="P:proteolysis"/>
    <property type="evidence" value="ECO:0007669"/>
    <property type="project" value="UniProtKB-KW"/>
</dbReference>
<keyword evidence="3" id="KW-0645">Protease</keyword>
<evidence type="ECO:0000313" key="8">
    <source>
        <dbReference type="EMBL" id="EOB11821.1"/>
    </source>
</evidence>
<keyword evidence="9" id="KW-1185">Reference proteome</keyword>
<dbReference type="InterPro" id="IPR003323">
    <property type="entry name" value="OTU_dom"/>
</dbReference>
<gene>
    <name evidence="8" type="ORF">NBO_770g0002</name>
</gene>
<keyword evidence="6" id="KW-0788">Thiol protease</keyword>
<dbReference type="AlphaFoldDB" id="R0KME3"/>
<dbReference type="InterPro" id="IPR042468">
    <property type="entry name" value="Peptidase_C65_otubain_sub1"/>
</dbReference>
<organism evidence="8 9">
    <name type="scientific">Nosema bombycis (strain CQ1 / CVCC 102059)</name>
    <name type="common">Microsporidian parasite</name>
    <name type="synonym">Pebrine of silkworm</name>
    <dbReference type="NCBI Taxonomy" id="578461"/>
    <lineage>
        <taxon>Eukaryota</taxon>
        <taxon>Fungi</taxon>
        <taxon>Fungi incertae sedis</taxon>
        <taxon>Microsporidia</taxon>
        <taxon>Nosematidae</taxon>
        <taxon>Nosema</taxon>
    </lineage>
</organism>
<evidence type="ECO:0000256" key="6">
    <source>
        <dbReference type="ARBA" id="ARBA00022807"/>
    </source>
</evidence>
<evidence type="ECO:0000259" key="7">
    <source>
        <dbReference type="PROSITE" id="PS50802"/>
    </source>
</evidence>
<dbReference type="OrthoDB" id="18915at2759"/>
<name>R0KME3_NOSB1</name>
<dbReference type="Gene3D" id="3.30.200.60">
    <property type="entry name" value="Peptidase C65 Otubain, subdomain 1"/>
    <property type="match status" value="1"/>
</dbReference>
<dbReference type="EC" id="3.4.19.12" evidence="2"/>
<dbReference type="PANTHER" id="PTHR12931">
    <property type="entry name" value="UBIQUITIN THIOLESTERASE PROTEIN OTUB"/>
    <property type="match status" value="1"/>
</dbReference>
<evidence type="ECO:0000313" key="9">
    <source>
        <dbReference type="Proteomes" id="UP000016927"/>
    </source>
</evidence>
<dbReference type="OMA" id="FNEITAY"/>
<dbReference type="EMBL" id="KB909677">
    <property type="protein sequence ID" value="EOB11821.1"/>
    <property type="molecule type" value="Genomic_DNA"/>
</dbReference>
<dbReference type="GO" id="GO:0043130">
    <property type="term" value="F:ubiquitin binding"/>
    <property type="evidence" value="ECO:0007669"/>
    <property type="project" value="TreeGrafter"/>
</dbReference>